<dbReference type="GO" id="GO:0016831">
    <property type="term" value="F:carboxy-lyase activity"/>
    <property type="evidence" value="ECO:0007669"/>
    <property type="project" value="InterPro"/>
</dbReference>
<comment type="caution">
    <text evidence="2">The sequence shown here is derived from an EMBL/GenBank/DDBJ whole genome shotgun (WGS) entry which is preliminary data.</text>
</comment>
<dbReference type="SUPFAM" id="SSF52172">
    <property type="entry name" value="CheY-like"/>
    <property type="match status" value="1"/>
</dbReference>
<name>A0AAW6XWN7_STRAG</name>
<protein>
    <submittedName>
        <fullName evidence="2">Orn/Lys/Arg decarboxylase N-terminal domain-containing protein</fullName>
    </submittedName>
</protein>
<feature type="domain" description="Orn/Lys/Arg decarboxylase N-terminal" evidence="1">
    <location>
        <begin position="19"/>
        <end position="71"/>
    </location>
</feature>
<dbReference type="AlphaFoldDB" id="A0AAW6XWN7"/>
<gene>
    <name evidence="2" type="ORF">QP229_11335</name>
</gene>
<dbReference type="Gene3D" id="3.40.50.220">
    <property type="match status" value="1"/>
</dbReference>
<dbReference type="Proteomes" id="UP001230629">
    <property type="component" value="Unassembled WGS sequence"/>
</dbReference>
<reference evidence="2" key="1">
    <citation type="submission" date="2023-05" db="EMBL/GenBank/DDBJ databases">
        <title>Cataloging the Phylogenetic Diversity of Human Bladder Bacteria.</title>
        <authorList>
            <person name="Du J."/>
        </authorList>
    </citation>
    <scope>NUCLEOTIDE SEQUENCE</scope>
    <source>
        <strain evidence="2">UMB8703</strain>
    </source>
</reference>
<evidence type="ECO:0000313" key="2">
    <source>
        <dbReference type="EMBL" id="MDK6900543.1"/>
    </source>
</evidence>
<dbReference type="Pfam" id="PF03709">
    <property type="entry name" value="OKR_DC_1_N"/>
    <property type="match status" value="1"/>
</dbReference>
<dbReference type="InterPro" id="IPR005308">
    <property type="entry name" value="OKR_de-COase_N"/>
</dbReference>
<evidence type="ECO:0000259" key="1">
    <source>
        <dbReference type="Pfam" id="PF03709"/>
    </source>
</evidence>
<organism evidence="2 3">
    <name type="scientific">Streptococcus agalactiae</name>
    <dbReference type="NCBI Taxonomy" id="1311"/>
    <lineage>
        <taxon>Bacteria</taxon>
        <taxon>Bacillati</taxon>
        <taxon>Bacillota</taxon>
        <taxon>Bacilli</taxon>
        <taxon>Lactobacillales</taxon>
        <taxon>Streptococcaceae</taxon>
        <taxon>Streptococcus</taxon>
    </lineage>
</organism>
<sequence length="76" mass="8319">MAKQGKVALSSTLFEKENEFVPTDREVVRVEDTDYTDVSVVILEGEDLTNGTLQEITETGWGIPVFTVAGNKSPES</sequence>
<dbReference type="EMBL" id="JASOIH010000223">
    <property type="protein sequence ID" value="MDK6900543.1"/>
    <property type="molecule type" value="Genomic_DNA"/>
</dbReference>
<proteinExistence type="predicted"/>
<dbReference type="InterPro" id="IPR027464">
    <property type="entry name" value="Ornithine_deCO2ase_N"/>
</dbReference>
<evidence type="ECO:0000313" key="3">
    <source>
        <dbReference type="Proteomes" id="UP001230629"/>
    </source>
</evidence>
<accession>A0AAW6XWN7</accession>
<feature type="non-terminal residue" evidence="2">
    <location>
        <position position="76"/>
    </location>
</feature>
<dbReference type="InterPro" id="IPR011006">
    <property type="entry name" value="CheY-like_superfamily"/>
</dbReference>